<dbReference type="EnsemblProtists" id="EOD39210">
    <property type="protein sequence ID" value="EOD39210"/>
    <property type="gene ID" value="EMIHUDRAFT_223703"/>
</dbReference>
<sequence>MQKRILDALFISKIPCVSGTGHPDSLLLLLLLLLLAPRSEAALVTATGSHVHGVLSEVPVSKSE</sequence>
<feature type="signal peptide" evidence="1">
    <location>
        <begin position="1"/>
        <end position="41"/>
    </location>
</feature>
<dbReference type="HOGENOM" id="CLU_2872331_0_0_1"/>
<dbReference type="Proteomes" id="UP000013827">
    <property type="component" value="Unassembled WGS sequence"/>
</dbReference>
<dbReference type="AlphaFoldDB" id="A0A0D3KTX5"/>
<evidence type="ECO:0000313" key="2">
    <source>
        <dbReference type="EnsemblProtists" id="EOD39210"/>
    </source>
</evidence>
<keyword evidence="1" id="KW-0732">Signal</keyword>
<evidence type="ECO:0000256" key="1">
    <source>
        <dbReference type="SAM" id="SignalP"/>
    </source>
</evidence>
<reference evidence="3" key="1">
    <citation type="journal article" date="2013" name="Nature">
        <title>Pan genome of the phytoplankton Emiliania underpins its global distribution.</title>
        <authorList>
            <person name="Read B.A."/>
            <person name="Kegel J."/>
            <person name="Klute M.J."/>
            <person name="Kuo A."/>
            <person name="Lefebvre S.C."/>
            <person name="Maumus F."/>
            <person name="Mayer C."/>
            <person name="Miller J."/>
            <person name="Monier A."/>
            <person name="Salamov A."/>
            <person name="Young J."/>
            <person name="Aguilar M."/>
            <person name="Claverie J.M."/>
            <person name="Frickenhaus S."/>
            <person name="Gonzalez K."/>
            <person name="Herman E.K."/>
            <person name="Lin Y.C."/>
            <person name="Napier J."/>
            <person name="Ogata H."/>
            <person name="Sarno A.F."/>
            <person name="Shmutz J."/>
            <person name="Schroeder D."/>
            <person name="de Vargas C."/>
            <person name="Verret F."/>
            <person name="von Dassow P."/>
            <person name="Valentin K."/>
            <person name="Van de Peer Y."/>
            <person name="Wheeler G."/>
            <person name="Dacks J.B."/>
            <person name="Delwiche C.F."/>
            <person name="Dyhrman S.T."/>
            <person name="Glockner G."/>
            <person name="John U."/>
            <person name="Richards T."/>
            <person name="Worden A.Z."/>
            <person name="Zhang X."/>
            <person name="Grigoriev I.V."/>
            <person name="Allen A.E."/>
            <person name="Bidle K."/>
            <person name="Borodovsky M."/>
            <person name="Bowler C."/>
            <person name="Brownlee C."/>
            <person name="Cock J.M."/>
            <person name="Elias M."/>
            <person name="Gladyshev V.N."/>
            <person name="Groth M."/>
            <person name="Guda C."/>
            <person name="Hadaegh A."/>
            <person name="Iglesias-Rodriguez M.D."/>
            <person name="Jenkins J."/>
            <person name="Jones B.M."/>
            <person name="Lawson T."/>
            <person name="Leese F."/>
            <person name="Lindquist E."/>
            <person name="Lobanov A."/>
            <person name="Lomsadze A."/>
            <person name="Malik S.B."/>
            <person name="Marsh M.E."/>
            <person name="Mackinder L."/>
            <person name="Mock T."/>
            <person name="Mueller-Roeber B."/>
            <person name="Pagarete A."/>
            <person name="Parker M."/>
            <person name="Probert I."/>
            <person name="Quesneville H."/>
            <person name="Raines C."/>
            <person name="Rensing S.A."/>
            <person name="Riano-Pachon D.M."/>
            <person name="Richier S."/>
            <person name="Rokitta S."/>
            <person name="Shiraiwa Y."/>
            <person name="Soanes D.M."/>
            <person name="van der Giezen M."/>
            <person name="Wahlund T.M."/>
            <person name="Williams B."/>
            <person name="Wilson W."/>
            <person name="Wolfe G."/>
            <person name="Wurch L.L."/>
        </authorList>
    </citation>
    <scope>NUCLEOTIDE SEQUENCE</scope>
</reference>
<proteinExistence type="predicted"/>
<dbReference type="KEGG" id="ehx:EMIHUDRAFT_223703"/>
<accession>A0A0D3KTX5</accession>
<dbReference type="GeneID" id="17284480"/>
<protein>
    <submittedName>
        <fullName evidence="2">Uncharacterized protein</fullName>
    </submittedName>
</protein>
<dbReference type="PaxDb" id="2903-EOD39210"/>
<organism evidence="2 3">
    <name type="scientific">Emiliania huxleyi (strain CCMP1516)</name>
    <dbReference type="NCBI Taxonomy" id="280463"/>
    <lineage>
        <taxon>Eukaryota</taxon>
        <taxon>Haptista</taxon>
        <taxon>Haptophyta</taxon>
        <taxon>Prymnesiophyceae</taxon>
        <taxon>Isochrysidales</taxon>
        <taxon>Noelaerhabdaceae</taxon>
        <taxon>Emiliania</taxon>
    </lineage>
</organism>
<keyword evidence="3" id="KW-1185">Reference proteome</keyword>
<feature type="chain" id="PRO_5044291937" evidence="1">
    <location>
        <begin position="42"/>
        <end position="64"/>
    </location>
</feature>
<dbReference type="RefSeq" id="XP_005791639.1">
    <property type="nucleotide sequence ID" value="XM_005791582.1"/>
</dbReference>
<reference evidence="2" key="2">
    <citation type="submission" date="2024-10" db="UniProtKB">
        <authorList>
            <consortium name="EnsemblProtists"/>
        </authorList>
    </citation>
    <scope>IDENTIFICATION</scope>
</reference>
<evidence type="ECO:0000313" key="3">
    <source>
        <dbReference type="Proteomes" id="UP000013827"/>
    </source>
</evidence>
<name>A0A0D3KTX5_EMIH1</name>